<dbReference type="PROSITE" id="PS50404">
    <property type="entry name" value="GST_NTER"/>
    <property type="match status" value="1"/>
</dbReference>
<dbReference type="PANTHER" id="PTHR44051:SF2">
    <property type="entry name" value="HYPOTHETICAL GLUTATHIONE S-TRANSFERASE LIKE PROTEIN"/>
    <property type="match status" value="1"/>
</dbReference>
<keyword evidence="3" id="KW-0808">Transferase</keyword>
<dbReference type="Proteomes" id="UP000194641">
    <property type="component" value="Unassembled WGS sequence"/>
</dbReference>
<feature type="domain" description="GST C-terminal" evidence="2">
    <location>
        <begin position="82"/>
        <end position="200"/>
    </location>
</feature>
<evidence type="ECO:0000259" key="2">
    <source>
        <dbReference type="PROSITE" id="PS50405"/>
    </source>
</evidence>
<dbReference type="SUPFAM" id="SSF47616">
    <property type="entry name" value="GST C-terminal domain-like"/>
    <property type="match status" value="1"/>
</dbReference>
<evidence type="ECO:0000313" key="4">
    <source>
        <dbReference type="Proteomes" id="UP000194641"/>
    </source>
</evidence>
<proteinExistence type="predicted"/>
<dbReference type="InterPro" id="IPR010987">
    <property type="entry name" value="Glutathione-S-Trfase_C-like"/>
</dbReference>
<dbReference type="AlphaFoldDB" id="A0A252AW91"/>
<dbReference type="InterPro" id="IPR040079">
    <property type="entry name" value="Glutathione_S-Trfase"/>
</dbReference>
<gene>
    <name evidence="3" type="ORF">HK17_02505</name>
</gene>
<dbReference type="SFLD" id="SFLDS00019">
    <property type="entry name" value="Glutathione_Transferase_(cytos"/>
    <property type="match status" value="1"/>
</dbReference>
<sequence length="200" mass="22168">MIMLYGKPLSGHVHRVRLVLSLLKLDYQFEIVSAFTPELRIMNPLAQVPILKDGDLVLTDSNAIMVYLVKQYGATSSYLPDTPCDAVHVQRWLSIAAGELRQGPAAARMVSLFHKTGEPANAIERAQALFAIMDAHLAQQPFLATTFPTLADFACYAYTARAPEGGVDLQPYPNIQSWLKRLETLPNFLPMPWADDPKTG</sequence>
<dbReference type="SFLD" id="SFLDG00358">
    <property type="entry name" value="Main_(cytGST)"/>
    <property type="match status" value="1"/>
</dbReference>
<dbReference type="EMBL" id="JOPA01000012">
    <property type="protein sequence ID" value="OUI94908.1"/>
    <property type="molecule type" value="Genomic_DNA"/>
</dbReference>
<reference evidence="4" key="1">
    <citation type="submission" date="2014-06" db="EMBL/GenBank/DDBJ databases">
        <authorList>
            <person name="Winans N.J."/>
            <person name="Newell P.D."/>
            <person name="Douglas A.E."/>
        </authorList>
    </citation>
    <scope>NUCLEOTIDE SEQUENCE [LARGE SCALE GENOMIC DNA]</scope>
</reference>
<dbReference type="Pfam" id="PF00043">
    <property type="entry name" value="GST_C"/>
    <property type="match status" value="1"/>
</dbReference>
<dbReference type="Pfam" id="PF13417">
    <property type="entry name" value="GST_N_3"/>
    <property type="match status" value="1"/>
</dbReference>
<dbReference type="Gene3D" id="1.20.1050.10">
    <property type="match status" value="1"/>
</dbReference>
<evidence type="ECO:0000259" key="1">
    <source>
        <dbReference type="PROSITE" id="PS50404"/>
    </source>
</evidence>
<dbReference type="InterPro" id="IPR036249">
    <property type="entry name" value="Thioredoxin-like_sf"/>
</dbReference>
<name>A0A252AW91_9PROT</name>
<dbReference type="InterPro" id="IPR004045">
    <property type="entry name" value="Glutathione_S-Trfase_N"/>
</dbReference>
<dbReference type="RefSeq" id="WP_086659068.1">
    <property type="nucleotide sequence ID" value="NZ_JBJJWX010000006.1"/>
</dbReference>
<dbReference type="CDD" id="cd03206">
    <property type="entry name" value="GST_C_7"/>
    <property type="match status" value="1"/>
</dbReference>
<evidence type="ECO:0000313" key="3">
    <source>
        <dbReference type="EMBL" id="OUI94908.1"/>
    </source>
</evidence>
<feature type="domain" description="GST N-terminal" evidence="1">
    <location>
        <begin position="1"/>
        <end position="76"/>
    </location>
</feature>
<accession>A0A252AW91</accession>
<dbReference type="PROSITE" id="PS50405">
    <property type="entry name" value="GST_CTER"/>
    <property type="match status" value="1"/>
</dbReference>
<comment type="caution">
    <text evidence="3">The sequence shown here is derived from an EMBL/GenBank/DDBJ whole genome shotgun (WGS) entry which is preliminary data.</text>
</comment>
<dbReference type="GO" id="GO:0016740">
    <property type="term" value="F:transferase activity"/>
    <property type="evidence" value="ECO:0007669"/>
    <property type="project" value="UniProtKB-KW"/>
</dbReference>
<dbReference type="InterPro" id="IPR036282">
    <property type="entry name" value="Glutathione-S-Trfase_C_sf"/>
</dbReference>
<organism evidence="3 4">
    <name type="scientific">Acetobacter indonesiensis</name>
    <dbReference type="NCBI Taxonomy" id="104101"/>
    <lineage>
        <taxon>Bacteria</taxon>
        <taxon>Pseudomonadati</taxon>
        <taxon>Pseudomonadota</taxon>
        <taxon>Alphaproteobacteria</taxon>
        <taxon>Acetobacterales</taxon>
        <taxon>Acetobacteraceae</taxon>
        <taxon>Acetobacter</taxon>
    </lineage>
</organism>
<dbReference type="InterPro" id="IPR004046">
    <property type="entry name" value="GST_C"/>
</dbReference>
<dbReference type="SUPFAM" id="SSF52833">
    <property type="entry name" value="Thioredoxin-like"/>
    <property type="match status" value="1"/>
</dbReference>
<protein>
    <submittedName>
        <fullName evidence="3">Glutathione S-transferase</fullName>
    </submittedName>
</protein>
<dbReference type="Gene3D" id="3.40.30.10">
    <property type="entry name" value="Glutaredoxin"/>
    <property type="match status" value="1"/>
</dbReference>
<dbReference type="PANTHER" id="PTHR44051">
    <property type="entry name" value="GLUTATHIONE S-TRANSFERASE-RELATED"/>
    <property type="match status" value="1"/>
</dbReference>